<evidence type="ECO:0008006" key="8">
    <source>
        <dbReference type="Google" id="ProtNLM"/>
    </source>
</evidence>
<evidence type="ECO:0000313" key="3">
    <source>
        <dbReference type="EMBL" id="OSY73568.1"/>
    </source>
</evidence>
<evidence type="ECO:0000313" key="4">
    <source>
        <dbReference type="EMBL" id="RTJ78023.1"/>
    </source>
</evidence>
<sequence>MGAFRKFYIVWVVFCISGFVISPAVGHNPNRVYEFFVMLGWIIFPLILLMLYRFFSLCEIKFLYIALLLLLYYPIALILYYMFYYHNSFYVTLYIFLSLFK</sequence>
<feature type="transmembrane region" description="Helical" evidence="1">
    <location>
        <begin position="62"/>
        <end position="83"/>
    </location>
</feature>
<proteinExistence type="predicted"/>
<keyword evidence="1" id="KW-0812">Transmembrane</keyword>
<name>A0A1E7NR25_CAMJU</name>
<dbReference type="EMBL" id="PRBV01000022">
    <property type="protein sequence ID" value="RTJ78023.1"/>
    <property type="molecule type" value="Genomic_DNA"/>
</dbReference>
<accession>A0A1E7NR25</accession>
<dbReference type="Proteomes" id="UP000194235">
    <property type="component" value="Unassembled WGS sequence"/>
</dbReference>
<keyword evidence="1" id="KW-1133">Transmembrane helix</keyword>
<dbReference type="Proteomes" id="UP000288507">
    <property type="component" value="Unassembled WGS sequence"/>
</dbReference>
<organism evidence="4 6">
    <name type="scientific">Campylobacter jejuni</name>
    <dbReference type="NCBI Taxonomy" id="197"/>
    <lineage>
        <taxon>Bacteria</taxon>
        <taxon>Pseudomonadati</taxon>
        <taxon>Campylobacterota</taxon>
        <taxon>Epsilonproteobacteria</taxon>
        <taxon>Campylobacterales</taxon>
        <taxon>Campylobacteraceae</taxon>
        <taxon>Campylobacter</taxon>
    </lineage>
</organism>
<feature type="transmembrane region" description="Helical" evidence="1">
    <location>
        <begin position="7"/>
        <end position="26"/>
    </location>
</feature>
<evidence type="ECO:0000313" key="2">
    <source>
        <dbReference type="EMBL" id="OEV50939.1"/>
    </source>
</evidence>
<feature type="transmembrane region" description="Helical" evidence="1">
    <location>
        <begin position="32"/>
        <end position="55"/>
    </location>
</feature>
<evidence type="ECO:0000256" key="1">
    <source>
        <dbReference type="SAM" id="Phobius"/>
    </source>
</evidence>
<dbReference type="AlphaFoldDB" id="A0A1E7NR25"/>
<dbReference type="EMBL" id="NAAF01000038">
    <property type="protein sequence ID" value="OSY73568.1"/>
    <property type="molecule type" value="Genomic_DNA"/>
</dbReference>
<evidence type="ECO:0000313" key="5">
    <source>
        <dbReference type="Proteomes" id="UP000194235"/>
    </source>
</evidence>
<comment type="caution">
    <text evidence="4">The sequence shown here is derived from an EMBL/GenBank/DDBJ whole genome shotgun (WGS) entry which is preliminary data.</text>
</comment>
<evidence type="ECO:0000313" key="6">
    <source>
        <dbReference type="Proteomes" id="UP000288507"/>
    </source>
</evidence>
<keyword evidence="1" id="KW-0472">Membrane</keyword>
<dbReference type="EMBL" id="MJVJ01000018">
    <property type="protein sequence ID" value="OEV50939.1"/>
    <property type="molecule type" value="Genomic_DNA"/>
</dbReference>
<gene>
    <name evidence="2" type="ORF">AJY60_00240</name>
    <name evidence="3" type="ORF">B5Y32_09545</name>
    <name evidence="4" type="ORF">C3H57_09590</name>
</gene>
<dbReference type="Proteomes" id="UP000865560">
    <property type="component" value="Unassembled WGS sequence"/>
</dbReference>
<reference evidence="4 6" key="3">
    <citation type="journal article" date="2019" name="Appl. Environ. Microbiol.">
        <title>Population genetics and characterization of Campylobacter jejuni isolates in western jackdaws and game birds in Finland.</title>
        <authorList>
            <person name="Kovanen S."/>
            <person name="Rossi M."/>
            <person name="Pohja-Mykra M."/>
            <person name="Nieminen T."/>
            <person name="Raunio-Saarnisto M."/>
            <person name="Sauvala M."/>
            <person name="Fredriksson-Ahomaa M."/>
            <person name="Hanninen M.L."/>
            <person name="Kivisto R."/>
        </authorList>
    </citation>
    <scope>NUCLEOTIDE SEQUENCE [LARGE SCALE GENOMIC DNA]</scope>
    <source>
        <strain evidence="4 6">CB313</strain>
    </source>
</reference>
<reference evidence="2 7" key="1">
    <citation type="submission" date="2016-09" db="EMBL/GenBank/DDBJ databases">
        <title>Campylobacter from American crows.</title>
        <authorList>
            <person name="Weis A.M."/>
            <person name="Weimer B.C."/>
            <person name="Townsend A.K."/>
            <person name="Taff C."/>
        </authorList>
    </citation>
    <scope>NUCLEOTIDE SEQUENCE [LARGE SCALE GENOMIC DNA]</scope>
    <source>
        <strain evidence="2 7">BCW_3791</strain>
    </source>
</reference>
<protein>
    <recommendedName>
        <fullName evidence="8">Integral membrane protein</fullName>
    </recommendedName>
</protein>
<evidence type="ECO:0000313" key="7">
    <source>
        <dbReference type="Proteomes" id="UP000865560"/>
    </source>
</evidence>
<reference evidence="3 5" key="2">
    <citation type="submission" date="2017-03" db="EMBL/GenBank/DDBJ databases">
        <title>Characterization of Campylobacter jejuni water isolates.</title>
        <authorList>
            <person name="Nilsson A."/>
            <person name="Skarp A."/>
            <person name="Johansson C."/>
            <person name="Kaden R."/>
            <person name="Engstrand L."/>
            <person name="Rautelin H."/>
        </authorList>
    </citation>
    <scope>NUCLEOTIDE SEQUENCE [LARGE SCALE GENOMIC DNA]</scope>
    <source>
        <strain evidence="3 5">VA12</strain>
    </source>
</reference>